<dbReference type="InterPro" id="IPR011990">
    <property type="entry name" value="TPR-like_helical_dom_sf"/>
</dbReference>
<evidence type="ECO:0000313" key="1">
    <source>
        <dbReference type="EMBL" id="RAP78344.1"/>
    </source>
</evidence>
<accession>A0A328UDC9</accession>
<dbReference type="AlphaFoldDB" id="A0A328UDC9"/>
<sequence>MGVTLTHKELASSCFNKVWDLLSKEDRTEQENDEMVHLCHSSFWHWTQVEEHTATNLSVGYWQLARVYAEIGQGSPALEYANKCIKVSADAELDAFYMAYAYEAAARAYSVLNKMDKRQAATAQAADYAELITDAGSKSWVITDLATI</sequence>
<dbReference type="Proteomes" id="UP000249260">
    <property type="component" value="Unassembled WGS sequence"/>
</dbReference>
<proteinExistence type="predicted"/>
<organism evidence="1 2">
    <name type="scientific">Paenibacillus montanisoli</name>
    <dbReference type="NCBI Taxonomy" id="2081970"/>
    <lineage>
        <taxon>Bacteria</taxon>
        <taxon>Bacillati</taxon>
        <taxon>Bacillota</taxon>
        <taxon>Bacilli</taxon>
        <taxon>Bacillales</taxon>
        <taxon>Paenibacillaceae</taxon>
        <taxon>Paenibacillus</taxon>
    </lineage>
</organism>
<dbReference type="Gene3D" id="1.25.40.10">
    <property type="entry name" value="Tetratricopeptide repeat domain"/>
    <property type="match status" value="1"/>
</dbReference>
<keyword evidence="2" id="KW-1185">Reference proteome</keyword>
<comment type="caution">
    <text evidence="1">The sequence shown here is derived from an EMBL/GenBank/DDBJ whole genome shotgun (WGS) entry which is preliminary data.</text>
</comment>
<protein>
    <submittedName>
        <fullName evidence="1">Uncharacterized protein</fullName>
    </submittedName>
</protein>
<dbReference type="EMBL" id="QLUW01000001">
    <property type="protein sequence ID" value="RAP78344.1"/>
    <property type="molecule type" value="Genomic_DNA"/>
</dbReference>
<evidence type="ECO:0000313" key="2">
    <source>
        <dbReference type="Proteomes" id="UP000249260"/>
    </source>
</evidence>
<name>A0A328UDC9_9BACL</name>
<dbReference type="OrthoDB" id="1952168at2"/>
<reference evidence="1 2" key="1">
    <citation type="submission" date="2018-06" db="EMBL/GenBank/DDBJ databases">
        <title>Paenibacillus montanisoli sp. nov., isolated from mountain area soil.</title>
        <authorList>
            <person name="Wu M."/>
        </authorList>
    </citation>
    <scope>NUCLEOTIDE SEQUENCE [LARGE SCALE GENOMIC DNA]</scope>
    <source>
        <strain evidence="1 2">RA17</strain>
    </source>
</reference>
<gene>
    <name evidence="1" type="ORF">DL346_07940</name>
</gene>
<dbReference type="SUPFAM" id="SSF48452">
    <property type="entry name" value="TPR-like"/>
    <property type="match status" value="1"/>
</dbReference>